<accession>A0ABP0MS99</accession>
<gene>
    <name evidence="1" type="ORF">SCF082_LOCUS29440</name>
</gene>
<proteinExistence type="predicted"/>
<evidence type="ECO:0000313" key="1">
    <source>
        <dbReference type="EMBL" id="CAK9054186.1"/>
    </source>
</evidence>
<comment type="caution">
    <text evidence="1">The sequence shown here is derived from an EMBL/GenBank/DDBJ whole genome shotgun (WGS) entry which is preliminary data.</text>
</comment>
<dbReference type="Proteomes" id="UP001642464">
    <property type="component" value="Unassembled WGS sequence"/>
</dbReference>
<name>A0ABP0MS99_9DINO</name>
<organism evidence="1 2">
    <name type="scientific">Durusdinium trenchii</name>
    <dbReference type="NCBI Taxonomy" id="1381693"/>
    <lineage>
        <taxon>Eukaryota</taxon>
        <taxon>Sar</taxon>
        <taxon>Alveolata</taxon>
        <taxon>Dinophyceae</taxon>
        <taxon>Suessiales</taxon>
        <taxon>Symbiodiniaceae</taxon>
        <taxon>Durusdinium</taxon>
    </lineage>
</organism>
<reference evidence="1 2" key="1">
    <citation type="submission" date="2024-02" db="EMBL/GenBank/DDBJ databases">
        <authorList>
            <person name="Chen Y."/>
            <person name="Shah S."/>
            <person name="Dougan E. K."/>
            <person name="Thang M."/>
            <person name="Chan C."/>
        </authorList>
    </citation>
    <scope>NUCLEOTIDE SEQUENCE [LARGE SCALE GENOMIC DNA]</scope>
</reference>
<sequence>MSDAWNHACHIVAFHQLHELPEVISRSTTPENDIADLPLKPVQGSTKIKSAVEKVVFHLENQEQMESITAMVRDQEYRRLPEPLAVKGDLPLPFTLQLIFRKVSENKYDVIKHFRFAQKVDVRLLEAISSGDLFLVDYGKNFRAGSAAFQYVLERAGHFAILAFHFTPKPTKNKEKSSLEKGFAYIKSDGPKSNMNNLRGAEIEVNREDSPIYGWSAGLVKESLKGDASANVFARPTKNFFLTIHDLREPGTRERPDILDDADTSQQALPKLKAFLDSSLEEAYAVERWTTTKFVKNELRLVCDNRVSGKAEDKPKHGDATIPFTTFVDLIAPAFPEKAEKQDILACLKRAHFVVNLEHAIYMRPAGIGEGPVSLAHYPEDEHKIPMKDLNFSGGQGGIRCMKEGDKELLLEHLNECPECLDNLTYIDALVQNIPVVVCELLKLYPASILRKDQMDVKLR</sequence>
<keyword evidence="2" id="KW-1185">Reference proteome</keyword>
<protein>
    <submittedName>
        <fullName evidence="1">Uncharacterized protein</fullName>
    </submittedName>
</protein>
<evidence type="ECO:0000313" key="2">
    <source>
        <dbReference type="Proteomes" id="UP001642464"/>
    </source>
</evidence>
<dbReference type="EMBL" id="CAXAMM010023780">
    <property type="protein sequence ID" value="CAK9054186.1"/>
    <property type="molecule type" value="Genomic_DNA"/>
</dbReference>